<dbReference type="EMBL" id="QEAM01000388">
    <property type="protein sequence ID" value="TPX40429.1"/>
    <property type="molecule type" value="Genomic_DNA"/>
</dbReference>
<evidence type="ECO:0000256" key="4">
    <source>
        <dbReference type="SAM" id="MobiDB-lite"/>
    </source>
</evidence>
<feature type="coiled-coil region" evidence="3">
    <location>
        <begin position="590"/>
        <end position="617"/>
    </location>
</feature>
<dbReference type="GO" id="GO:0031934">
    <property type="term" value="C:mating-type region heterochromatin"/>
    <property type="evidence" value="ECO:0007669"/>
    <property type="project" value="TreeGrafter"/>
</dbReference>
<dbReference type="InterPro" id="IPR031915">
    <property type="entry name" value="Clr2_N"/>
</dbReference>
<evidence type="ECO:0000256" key="2">
    <source>
        <dbReference type="ARBA" id="ARBA00023242"/>
    </source>
</evidence>
<comment type="subcellular location">
    <subcellularLocation>
        <location evidence="1">Nucleus</location>
    </subcellularLocation>
</comment>
<evidence type="ECO:0000256" key="3">
    <source>
        <dbReference type="SAM" id="Coils"/>
    </source>
</evidence>
<dbReference type="VEuPathDB" id="FungiDB:SeMB42_g04322"/>
<sequence length="713" mass="78117">MKPVKLLPLRTSLTSVFITYDAQSLYTAVIGPVRREHHNIRLAMDGVNINSHAGVRRDRQRQVIFFSTTLSDAKYFQKYFIPMGVFYGLGIRSKDYLGGVKNRETLTYGSPLGETSRENAVSSYSSLCNDDERTGAKHTARGECCRIFNVLSGRFMTVDVVVAGGRKVVVNEGHVNVVLYLGLEAQRQAMPVLVVGDGEFGWRAPHRASPAKSCFRTAAAAGTLRRVGSTHTVTHMAIPTNITNFATIILDTVPPPSFSDGNEQHWPDGSKFVPSDPARTQRFLDKLTVHLKHAYLQSPHALSVAANYPSSHGPAIKFHPNARCHQLPAGYKLFESRPLTPLQPSSPSANTPMYETDGPTTNSSPDKTLAVPNPDHRMDLDGPESDADGCTSAPKHDSHPSTANTKHHRSDSYVFGHPHGKFRTLKDFGLHIIWLISDSTHNYSNCKCKNCIMVMAAKSRRGKKPYDPDSRTDDEIDQAVPDHPYPGAGTATQLNSETTSSHELHFTSEMMADLIYPKGLKPPSSLQGVWRGRGKGWRKGLKGNVKAFADSINHGESSSAPPSPARKSPKVEQQSMIGGSPLPNESIEKYKLLKKKVKEMEAENGALSQKLASKQVKISLLKYERRILTDRLAMHENMASTIGVADNAAAAATTGVATNDAVVVTLETETCEATLPTAWGDENEDESDSAAYYDDHDDTDEEAENEQRNASNA</sequence>
<feature type="compositionally biased region" description="Polar residues" evidence="4">
    <location>
        <begin position="342"/>
        <end position="366"/>
    </location>
</feature>
<dbReference type="VEuPathDB" id="FungiDB:SeMB42_g07122"/>
<dbReference type="Pfam" id="PF16761">
    <property type="entry name" value="Clr2_transil"/>
    <property type="match status" value="1"/>
</dbReference>
<accession>A0A507CL66</accession>
<dbReference type="Proteomes" id="UP000320475">
    <property type="component" value="Unassembled WGS sequence"/>
</dbReference>
<feature type="compositionally biased region" description="Basic and acidic residues" evidence="4">
    <location>
        <begin position="464"/>
        <end position="473"/>
    </location>
</feature>
<evidence type="ECO:0000313" key="8">
    <source>
        <dbReference type="Proteomes" id="UP000320475"/>
    </source>
</evidence>
<feature type="region of interest" description="Disordered" evidence="4">
    <location>
        <begin position="459"/>
        <end position="480"/>
    </location>
</feature>
<dbReference type="PANTHER" id="PTHR38046:SF1">
    <property type="entry name" value="CRYPTIC LOCI REGULATOR 2"/>
    <property type="match status" value="1"/>
</dbReference>
<dbReference type="OrthoDB" id="1919336at2759"/>
<evidence type="ECO:0000259" key="5">
    <source>
        <dbReference type="Pfam" id="PF16761"/>
    </source>
</evidence>
<feature type="compositionally biased region" description="Acidic residues" evidence="4">
    <location>
        <begin position="695"/>
        <end position="704"/>
    </location>
</feature>
<dbReference type="GO" id="GO:0030466">
    <property type="term" value="P:silent mating-type cassette heterochromatin formation"/>
    <property type="evidence" value="ECO:0007669"/>
    <property type="project" value="TreeGrafter"/>
</dbReference>
<reference evidence="7 8" key="1">
    <citation type="journal article" date="2019" name="Sci. Rep.">
        <title>Comparative genomics of chytrid fungi reveal insights into the obligate biotrophic and pathogenic lifestyle of Synchytrium endobioticum.</title>
        <authorList>
            <person name="van de Vossenberg B.T.L.H."/>
            <person name="Warris S."/>
            <person name="Nguyen H.D.T."/>
            <person name="van Gent-Pelzer M.P.E."/>
            <person name="Joly D.L."/>
            <person name="van de Geest H.C."/>
            <person name="Bonants P.J.M."/>
            <person name="Smith D.S."/>
            <person name="Levesque C.A."/>
            <person name="van der Lee T.A.J."/>
        </authorList>
    </citation>
    <scope>NUCLEOTIDE SEQUENCE [LARGE SCALE GENOMIC DNA]</scope>
    <source>
        <strain evidence="7 8">LEV6574</strain>
    </source>
</reference>
<feature type="region of interest" description="Disordered" evidence="4">
    <location>
        <begin position="552"/>
        <end position="583"/>
    </location>
</feature>
<dbReference type="InterPro" id="IPR056513">
    <property type="entry name" value="INO80F"/>
</dbReference>
<keyword evidence="3" id="KW-0175">Coiled coil</keyword>
<evidence type="ECO:0000313" key="7">
    <source>
        <dbReference type="EMBL" id="TPX40429.1"/>
    </source>
</evidence>
<dbReference type="PANTHER" id="PTHR38046">
    <property type="entry name" value="CRYPTIC LOCI REGULATOR 2"/>
    <property type="match status" value="1"/>
</dbReference>
<organism evidence="7 8">
    <name type="scientific">Synchytrium endobioticum</name>
    <dbReference type="NCBI Taxonomy" id="286115"/>
    <lineage>
        <taxon>Eukaryota</taxon>
        <taxon>Fungi</taxon>
        <taxon>Fungi incertae sedis</taxon>
        <taxon>Chytridiomycota</taxon>
        <taxon>Chytridiomycota incertae sedis</taxon>
        <taxon>Chytridiomycetes</taxon>
        <taxon>Synchytriales</taxon>
        <taxon>Synchytriaceae</taxon>
        <taxon>Synchytrium</taxon>
    </lineage>
</organism>
<feature type="region of interest" description="Disordered" evidence="4">
    <location>
        <begin position="337"/>
        <end position="412"/>
    </location>
</feature>
<dbReference type="GO" id="GO:0033553">
    <property type="term" value="C:rDNA heterochromatin"/>
    <property type="evidence" value="ECO:0007669"/>
    <property type="project" value="TreeGrafter"/>
</dbReference>
<keyword evidence="2" id="KW-0539">Nucleus</keyword>
<protein>
    <submittedName>
        <fullName evidence="7">Uncharacterized protein</fullName>
    </submittedName>
</protein>
<gene>
    <name evidence="7" type="ORF">SeLEV6574_g06615</name>
</gene>
<evidence type="ECO:0000259" key="6">
    <source>
        <dbReference type="Pfam" id="PF24245"/>
    </source>
</evidence>
<feature type="region of interest" description="Disordered" evidence="4">
    <location>
        <begin position="674"/>
        <end position="713"/>
    </location>
</feature>
<dbReference type="InterPro" id="IPR038986">
    <property type="entry name" value="Clr2"/>
</dbReference>
<dbReference type="Pfam" id="PF24245">
    <property type="entry name" value="INO80F"/>
    <property type="match status" value="1"/>
</dbReference>
<feature type="domain" description="Cryptic loci regulator 2 N-terminal" evidence="5">
    <location>
        <begin position="399"/>
        <end position="451"/>
    </location>
</feature>
<comment type="caution">
    <text evidence="7">The sequence shown here is derived from an EMBL/GenBank/DDBJ whole genome shotgun (WGS) entry which is preliminary data.</text>
</comment>
<feature type="domain" description="INO80 complex subunit F" evidence="6">
    <location>
        <begin position="589"/>
        <end position="632"/>
    </location>
</feature>
<proteinExistence type="predicted"/>
<evidence type="ECO:0000256" key="1">
    <source>
        <dbReference type="ARBA" id="ARBA00004123"/>
    </source>
</evidence>
<dbReference type="GO" id="GO:0070824">
    <property type="term" value="C:SHREC complex"/>
    <property type="evidence" value="ECO:0007669"/>
    <property type="project" value="InterPro"/>
</dbReference>
<name>A0A507CL66_9FUNG</name>
<dbReference type="AlphaFoldDB" id="A0A507CL66"/>